<evidence type="ECO:0000313" key="2">
    <source>
        <dbReference type="EMBL" id="NAW49895.1"/>
    </source>
</evidence>
<keyword evidence="3" id="KW-1185">Reference proteome</keyword>
<reference evidence="2 3" key="1">
    <citation type="submission" date="2019-11" db="EMBL/GenBank/DDBJ databases">
        <title>Characterization of Elizabethkingia argenteiflava sp. nov., isolated from inner surface of Soybean Pods.</title>
        <authorList>
            <person name="Mo S."/>
        </authorList>
    </citation>
    <scope>NUCLEOTIDE SEQUENCE [LARGE SCALE GENOMIC DNA]</scope>
    <source>
        <strain evidence="2 3">YB22</strain>
    </source>
</reference>
<proteinExistence type="predicted"/>
<sequence>MKLKLLLNLLVFFALFISLNSCRTEDNVLENKNSKALVNNQKILDMDVDNAIQYTYYNDLNLKNNKYLTGKIEFRLRSNLIKYEDGDRGIIYPVVKNNKVESILLGILNTEGKKVNFFELKDKEYEKTKNIFSVQYDINKRKLNNINFIASENKFCAELPEDICRALGIPIDPVNITKPKKPVNPLFPEDLPVPFKPGIFETPADMNSADIFIIQNINDSQIKNNKCANAVYQKLKSKGGLFNNLLGKFNKKNIVKLSFEIKKIPSTKGFVLGYTDQSNVKNGLLTISINSEALASSELGIAKTFVHEMLHAKMFLDLINSGWKGDPDLIRKINPSTLPTLLEEYRKNAFGSEIPQHEFMSKFYIKKLTNALAQFDELKQDRSVYENLAWTGLEGTEMYKSFSQSKKDEVAKVRDANYKRGTCTK</sequence>
<feature type="chain" id="PRO_5032678636" description="SprT-like domain-containing protein" evidence="1">
    <location>
        <begin position="24"/>
        <end position="425"/>
    </location>
</feature>
<evidence type="ECO:0000313" key="3">
    <source>
        <dbReference type="Proteomes" id="UP000553459"/>
    </source>
</evidence>
<dbReference type="AlphaFoldDB" id="A0A845PQI9"/>
<dbReference type="EMBL" id="JAAABJ010000053">
    <property type="protein sequence ID" value="NAW49895.1"/>
    <property type="molecule type" value="Genomic_DNA"/>
</dbReference>
<comment type="caution">
    <text evidence="2">The sequence shown here is derived from an EMBL/GenBank/DDBJ whole genome shotgun (WGS) entry which is preliminary data.</text>
</comment>
<name>A0A845PQI9_9FLAO</name>
<organism evidence="2 3">
    <name type="scientific">Elizabethkingia argenteiflava</name>
    <dbReference type="NCBI Taxonomy" id="2681556"/>
    <lineage>
        <taxon>Bacteria</taxon>
        <taxon>Pseudomonadati</taxon>
        <taxon>Bacteroidota</taxon>
        <taxon>Flavobacteriia</taxon>
        <taxon>Flavobacteriales</taxon>
        <taxon>Weeksellaceae</taxon>
        <taxon>Elizabethkingia</taxon>
    </lineage>
</organism>
<keyword evidence="1" id="KW-0732">Signal</keyword>
<feature type="signal peptide" evidence="1">
    <location>
        <begin position="1"/>
        <end position="23"/>
    </location>
</feature>
<evidence type="ECO:0008006" key="4">
    <source>
        <dbReference type="Google" id="ProtNLM"/>
    </source>
</evidence>
<evidence type="ECO:0000256" key="1">
    <source>
        <dbReference type="SAM" id="SignalP"/>
    </source>
</evidence>
<dbReference type="RefSeq" id="WP_166518303.1">
    <property type="nucleotide sequence ID" value="NZ_JAAABJ010000053.1"/>
</dbReference>
<gene>
    <name evidence="2" type="ORF">GNY06_00260</name>
</gene>
<protein>
    <recommendedName>
        <fullName evidence="4">SprT-like domain-containing protein</fullName>
    </recommendedName>
</protein>
<dbReference type="Proteomes" id="UP000553459">
    <property type="component" value="Unassembled WGS sequence"/>
</dbReference>
<accession>A0A845PQI9</accession>